<organism evidence="2 3">
    <name type="scientific">Steinernema hermaphroditum</name>
    <dbReference type="NCBI Taxonomy" id="289476"/>
    <lineage>
        <taxon>Eukaryota</taxon>
        <taxon>Metazoa</taxon>
        <taxon>Ecdysozoa</taxon>
        <taxon>Nematoda</taxon>
        <taxon>Chromadorea</taxon>
        <taxon>Rhabditida</taxon>
        <taxon>Tylenchina</taxon>
        <taxon>Panagrolaimomorpha</taxon>
        <taxon>Strongyloidoidea</taxon>
        <taxon>Steinernematidae</taxon>
        <taxon>Steinernema</taxon>
    </lineage>
</organism>
<gene>
    <name evidence="2" type="ORF">QR680_004999</name>
</gene>
<evidence type="ECO:0000256" key="1">
    <source>
        <dbReference type="SAM" id="MobiDB-lite"/>
    </source>
</evidence>
<feature type="region of interest" description="Disordered" evidence="1">
    <location>
        <begin position="12"/>
        <end position="57"/>
    </location>
</feature>
<dbReference type="Proteomes" id="UP001175271">
    <property type="component" value="Unassembled WGS sequence"/>
</dbReference>
<proteinExistence type="predicted"/>
<feature type="compositionally biased region" description="Low complexity" evidence="1">
    <location>
        <begin position="415"/>
        <end position="435"/>
    </location>
</feature>
<evidence type="ECO:0000313" key="3">
    <source>
        <dbReference type="Proteomes" id="UP001175271"/>
    </source>
</evidence>
<feature type="compositionally biased region" description="Basic and acidic residues" evidence="1">
    <location>
        <begin position="629"/>
        <end position="640"/>
    </location>
</feature>
<reference evidence="2" key="1">
    <citation type="submission" date="2023-06" db="EMBL/GenBank/DDBJ databases">
        <title>Genomic analysis of the entomopathogenic nematode Steinernema hermaphroditum.</title>
        <authorList>
            <person name="Schwarz E.M."/>
            <person name="Heppert J.K."/>
            <person name="Baniya A."/>
            <person name="Schwartz H.T."/>
            <person name="Tan C.-H."/>
            <person name="Antoshechkin I."/>
            <person name="Sternberg P.W."/>
            <person name="Goodrich-Blair H."/>
            <person name="Dillman A.R."/>
        </authorList>
    </citation>
    <scope>NUCLEOTIDE SEQUENCE</scope>
    <source>
        <strain evidence="2">PS9179</strain>
        <tissue evidence="2">Whole animal</tissue>
    </source>
</reference>
<dbReference type="EMBL" id="JAUCMV010000003">
    <property type="protein sequence ID" value="KAK0410190.1"/>
    <property type="molecule type" value="Genomic_DNA"/>
</dbReference>
<keyword evidence="3" id="KW-1185">Reference proteome</keyword>
<name>A0AA39HRK0_9BILA</name>
<dbReference type="AlphaFoldDB" id="A0AA39HRK0"/>
<feature type="region of interest" description="Disordered" evidence="1">
    <location>
        <begin position="602"/>
        <end position="640"/>
    </location>
</feature>
<feature type="compositionally biased region" description="Basic residues" evidence="1">
    <location>
        <begin position="602"/>
        <end position="613"/>
    </location>
</feature>
<evidence type="ECO:0000313" key="2">
    <source>
        <dbReference type="EMBL" id="KAK0410190.1"/>
    </source>
</evidence>
<comment type="caution">
    <text evidence="2">The sequence shown here is derived from an EMBL/GenBank/DDBJ whole genome shotgun (WGS) entry which is preliminary data.</text>
</comment>
<feature type="region of interest" description="Disordered" evidence="1">
    <location>
        <begin position="404"/>
        <end position="435"/>
    </location>
</feature>
<protein>
    <submittedName>
        <fullName evidence="2">Uncharacterized protein</fullName>
    </submittedName>
</protein>
<sequence length="640" mass="70246">MSHLFTHSVHTDYCSSAPNSSTPGPQRSPPPRPPLRHRPSPTPPAAPTVTHAGRPTNTTMLFSKNSIITIYHRTQASRTMKLQVETCGAVAPAQKDASGEWTVPCDIIGYNGAPKGRLPKVRFNPCTLEAPDASLEKAISEALQLLVNQFIGTEWSVNVLYSAEDVRELQQELMSQTGEVMFYDRTIVTNWILDASYTPLVRRCSCLLSSLIISVSSVENGGAQHVRLDTDSASEEAWLEIQFALTAGSTPISSDSSAGHRLSAIISEKDSDEAVVRLTLQLCSDDTAAVIRERHGAKQVRPLPNCVSGDIYSSMALDSIQLRISRLRSALDASISELQVGKKAGSESRRPCDIIYQNSEKGCFIHISGDSPLTADDLQTVKPLLEDSVPELFNISPRPLTVNINATPTRNVPEPKLSSPSGSVDSGISSPGELSPLESPKFSEYVVAANSRFRVRSVSECDPLSLDSDDSLNSGSIAEIFEDNYHVNGLKSILKRRARAPKLGSIGAGRRAMSECEPSFRGSSDDDLSCMPLLQSFAMSFDDDDNDNYLSSLDELEETSDDLDPDTPIYEARRQRKKSVSFSEHVQKRCFRADASILAQKKRNEKKNRCRNRRSSDTIPEDCASIHQMKNDDRQMAMAH</sequence>
<accession>A0AA39HRK0</accession>